<dbReference type="GO" id="GO:0003677">
    <property type="term" value="F:DNA binding"/>
    <property type="evidence" value="ECO:0007669"/>
    <property type="project" value="UniProtKB-KW"/>
</dbReference>
<dbReference type="STRING" id="1884261.A0A5C3QKQ6"/>
<gene>
    <name evidence="13" type="ORF">BDV98DRAFT_566686</name>
</gene>
<dbReference type="Gene3D" id="1.10.10.10">
    <property type="entry name" value="Winged helix-like DNA-binding domain superfamily/Winged helix DNA-binding domain"/>
    <property type="match status" value="1"/>
</dbReference>
<feature type="domain" description="TFIIF beta subunit HTH" evidence="11">
    <location>
        <begin position="257"/>
        <end position="321"/>
    </location>
</feature>
<protein>
    <recommendedName>
        <fullName evidence="3">Transcription initiation factor IIF subunit beta</fullName>
    </recommendedName>
    <alternativeName>
        <fullName evidence="9">TFIIF medium subunit</fullName>
    </alternativeName>
    <alternativeName>
        <fullName evidence="8">TFIIF-beta</fullName>
    </alternativeName>
</protein>
<dbReference type="InterPro" id="IPR040504">
    <property type="entry name" value="TFIIF_beta_N"/>
</dbReference>
<evidence type="ECO:0000313" key="14">
    <source>
        <dbReference type="Proteomes" id="UP000305067"/>
    </source>
</evidence>
<dbReference type="GO" id="GO:0006367">
    <property type="term" value="P:transcription initiation at RNA polymerase II promoter"/>
    <property type="evidence" value="ECO:0007669"/>
    <property type="project" value="InterPro"/>
</dbReference>
<dbReference type="CDD" id="cd07980">
    <property type="entry name" value="TFIIF_beta"/>
    <property type="match status" value="1"/>
</dbReference>
<dbReference type="SUPFAM" id="SSF46785">
    <property type="entry name" value="Winged helix' DNA-binding domain"/>
    <property type="match status" value="1"/>
</dbReference>
<dbReference type="InterPro" id="IPR040450">
    <property type="entry name" value="TFIIF_beta_HTH"/>
</dbReference>
<keyword evidence="7" id="KW-0539">Nucleus</keyword>
<feature type="compositionally biased region" description="Basic and acidic residues" evidence="10">
    <location>
        <begin position="1"/>
        <end position="19"/>
    </location>
</feature>
<dbReference type="Pfam" id="PF17683">
    <property type="entry name" value="TFIIF_beta_N"/>
    <property type="match status" value="1"/>
</dbReference>
<dbReference type="PANTHER" id="PTHR10445:SF0">
    <property type="entry name" value="GENERAL TRANSCRIPTION FACTOR IIF SUBUNIT 2"/>
    <property type="match status" value="1"/>
</dbReference>
<dbReference type="AlphaFoldDB" id="A0A5C3QKQ6"/>
<evidence type="ECO:0000256" key="6">
    <source>
        <dbReference type="ARBA" id="ARBA00023163"/>
    </source>
</evidence>
<dbReference type="GO" id="GO:0005674">
    <property type="term" value="C:transcription factor TFIIF complex"/>
    <property type="evidence" value="ECO:0007669"/>
    <property type="project" value="InterPro"/>
</dbReference>
<dbReference type="InterPro" id="IPR011039">
    <property type="entry name" value="TFIIF_interaction"/>
</dbReference>
<evidence type="ECO:0000256" key="2">
    <source>
        <dbReference type="ARBA" id="ARBA00009543"/>
    </source>
</evidence>
<dbReference type="SUPFAM" id="SSF50916">
    <property type="entry name" value="Rap30/74 interaction domains"/>
    <property type="match status" value="1"/>
</dbReference>
<name>A0A5C3QKQ6_9AGAR</name>
<dbReference type="FunFam" id="1.10.10.10:FF:000035">
    <property type="entry name" value="General transcription factor IIF subunit 2"/>
    <property type="match status" value="1"/>
</dbReference>
<dbReference type="OrthoDB" id="449280at2759"/>
<feature type="domain" description="TFIIF beta subunit N-terminal" evidence="12">
    <location>
        <begin position="39"/>
        <end position="186"/>
    </location>
</feature>
<reference evidence="13 14" key="1">
    <citation type="journal article" date="2019" name="Nat. Ecol. Evol.">
        <title>Megaphylogeny resolves global patterns of mushroom evolution.</title>
        <authorList>
            <person name="Varga T."/>
            <person name="Krizsan K."/>
            <person name="Foldi C."/>
            <person name="Dima B."/>
            <person name="Sanchez-Garcia M."/>
            <person name="Sanchez-Ramirez S."/>
            <person name="Szollosi G.J."/>
            <person name="Szarkandi J.G."/>
            <person name="Papp V."/>
            <person name="Albert L."/>
            <person name="Andreopoulos W."/>
            <person name="Angelini C."/>
            <person name="Antonin V."/>
            <person name="Barry K.W."/>
            <person name="Bougher N.L."/>
            <person name="Buchanan P."/>
            <person name="Buyck B."/>
            <person name="Bense V."/>
            <person name="Catcheside P."/>
            <person name="Chovatia M."/>
            <person name="Cooper J."/>
            <person name="Damon W."/>
            <person name="Desjardin D."/>
            <person name="Finy P."/>
            <person name="Geml J."/>
            <person name="Haridas S."/>
            <person name="Hughes K."/>
            <person name="Justo A."/>
            <person name="Karasinski D."/>
            <person name="Kautmanova I."/>
            <person name="Kiss B."/>
            <person name="Kocsube S."/>
            <person name="Kotiranta H."/>
            <person name="LaButti K.M."/>
            <person name="Lechner B.E."/>
            <person name="Liimatainen K."/>
            <person name="Lipzen A."/>
            <person name="Lukacs Z."/>
            <person name="Mihaltcheva S."/>
            <person name="Morgado L.N."/>
            <person name="Niskanen T."/>
            <person name="Noordeloos M.E."/>
            <person name="Ohm R.A."/>
            <person name="Ortiz-Santana B."/>
            <person name="Ovrebo C."/>
            <person name="Racz N."/>
            <person name="Riley R."/>
            <person name="Savchenko A."/>
            <person name="Shiryaev A."/>
            <person name="Soop K."/>
            <person name="Spirin V."/>
            <person name="Szebenyi C."/>
            <person name="Tomsovsky M."/>
            <person name="Tulloss R.E."/>
            <person name="Uehling J."/>
            <person name="Grigoriev I.V."/>
            <person name="Vagvolgyi C."/>
            <person name="Papp T."/>
            <person name="Martin F.M."/>
            <person name="Miettinen O."/>
            <person name="Hibbett D.S."/>
            <person name="Nagy L.G."/>
        </authorList>
    </citation>
    <scope>NUCLEOTIDE SEQUENCE [LARGE SCALE GENOMIC DNA]</scope>
    <source>
        <strain evidence="13 14">CBS 309.79</strain>
    </source>
</reference>
<organism evidence="13 14">
    <name type="scientific">Pterulicium gracile</name>
    <dbReference type="NCBI Taxonomy" id="1884261"/>
    <lineage>
        <taxon>Eukaryota</taxon>
        <taxon>Fungi</taxon>
        <taxon>Dikarya</taxon>
        <taxon>Basidiomycota</taxon>
        <taxon>Agaricomycotina</taxon>
        <taxon>Agaricomycetes</taxon>
        <taxon>Agaricomycetidae</taxon>
        <taxon>Agaricales</taxon>
        <taxon>Pleurotineae</taxon>
        <taxon>Pterulaceae</taxon>
        <taxon>Pterulicium</taxon>
    </lineage>
</organism>
<dbReference type="EMBL" id="ML178823">
    <property type="protein sequence ID" value="TFL02107.1"/>
    <property type="molecule type" value="Genomic_DNA"/>
</dbReference>
<evidence type="ECO:0000259" key="11">
    <source>
        <dbReference type="Pfam" id="PF02270"/>
    </source>
</evidence>
<evidence type="ECO:0000313" key="13">
    <source>
        <dbReference type="EMBL" id="TFL02107.1"/>
    </source>
</evidence>
<dbReference type="GO" id="GO:0003743">
    <property type="term" value="F:translation initiation factor activity"/>
    <property type="evidence" value="ECO:0007669"/>
    <property type="project" value="UniProtKB-KW"/>
</dbReference>
<dbReference type="InterPro" id="IPR003196">
    <property type="entry name" value="TFIIF_beta"/>
</dbReference>
<feature type="compositionally biased region" description="Acidic residues" evidence="10">
    <location>
        <begin position="351"/>
        <end position="366"/>
    </location>
</feature>
<dbReference type="InterPro" id="IPR036390">
    <property type="entry name" value="WH_DNA-bd_sf"/>
</dbReference>
<evidence type="ECO:0000256" key="7">
    <source>
        <dbReference type="ARBA" id="ARBA00023242"/>
    </source>
</evidence>
<proteinExistence type="inferred from homology"/>
<evidence type="ECO:0000256" key="8">
    <source>
        <dbReference type="ARBA" id="ARBA00081473"/>
    </source>
</evidence>
<feature type="region of interest" description="Disordered" evidence="10">
    <location>
        <begin position="145"/>
        <end position="164"/>
    </location>
</feature>
<accession>A0A5C3QKQ6</accession>
<feature type="compositionally biased region" description="Low complexity" evidence="10">
    <location>
        <begin position="148"/>
        <end position="164"/>
    </location>
</feature>
<sequence>MESLPDDEKKFDADNAGRNDDDDQMPDPDEPLMLDQGNGRVWMVKIPKNVMERWSALDAEDVHLATIRVYNDNSGAVPPKKPKIFLFLPPSKQSPTPDPSLPTFKAPPAHLAEAAQTPVGEPEVYELTMLNDDVTNQIVVAERPKNDPASNASGSLSSMSAPPAVNSRARTTILTGRIKHECNLRPLFNASYRRQMKLRSLKANTPKRQTKMIEDTGLGKGGINRLTSGVGVGAENAFKGLVKTKPKAAKGTFERMARIPRNQLYDLLFQLFREKQRWSLKDLRERTQQPEAYLKEVLNEVAYQHRSGEFNTLWEAKLEYKDQSGSGAKTELGDLISMSPLASERLKMEDDNYDDDDDDDDMEEIS</sequence>
<comment type="similarity">
    <text evidence="2">Belongs to the TFIIF beta subunit family.</text>
</comment>
<keyword evidence="6" id="KW-0804">Transcription</keyword>
<keyword evidence="14" id="KW-1185">Reference proteome</keyword>
<feature type="compositionally biased region" description="Acidic residues" evidence="10">
    <location>
        <begin position="20"/>
        <end position="32"/>
    </location>
</feature>
<evidence type="ECO:0000256" key="9">
    <source>
        <dbReference type="ARBA" id="ARBA00081863"/>
    </source>
</evidence>
<feature type="region of interest" description="Disordered" evidence="10">
    <location>
        <begin position="325"/>
        <end position="366"/>
    </location>
</feature>
<evidence type="ECO:0000256" key="4">
    <source>
        <dbReference type="ARBA" id="ARBA00023015"/>
    </source>
</evidence>
<dbReference type="InterPro" id="IPR036388">
    <property type="entry name" value="WH-like_DNA-bd_sf"/>
</dbReference>
<dbReference type="Pfam" id="PF02270">
    <property type="entry name" value="TFIIF_beta"/>
    <property type="match status" value="1"/>
</dbReference>
<evidence type="ECO:0000256" key="5">
    <source>
        <dbReference type="ARBA" id="ARBA00023125"/>
    </source>
</evidence>
<dbReference type="Proteomes" id="UP000305067">
    <property type="component" value="Unassembled WGS sequence"/>
</dbReference>
<comment type="subcellular location">
    <subcellularLocation>
        <location evidence="1">Nucleus</location>
    </subcellularLocation>
</comment>
<keyword evidence="4" id="KW-0805">Transcription regulation</keyword>
<keyword evidence="13" id="KW-0648">Protein biosynthesis</keyword>
<keyword evidence="5" id="KW-0238">DNA-binding</keyword>
<evidence type="ECO:0000256" key="1">
    <source>
        <dbReference type="ARBA" id="ARBA00004123"/>
    </source>
</evidence>
<evidence type="ECO:0000256" key="10">
    <source>
        <dbReference type="SAM" id="MobiDB-lite"/>
    </source>
</evidence>
<dbReference type="PANTHER" id="PTHR10445">
    <property type="entry name" value="GENERAL TRANSCRIPTION FACTOR IIF SUBUNIT 2"/>
    <property type="match status" value="1"/>
</dbReference>
<evidence type="ECO:0000259" key="12">
    <source>
        <dbReference type="Pfam" id="PF17683"/>
    </source>
</evidence>
<feature type="region of interest" description="Disordered" evidence="10">
    <location>
        <begin position="1"/>
        <end position="36"/>
    </location>
</feature>
<evidence type="ECO:0000256" key="3">
    <source>
        <dbReference type="ARBA" id="ARBA00021453"/>
    </source>
</evidence>
<keyword evidence="13" id="KW-0396">Initiation factor</keyword>